<comment type="subcellular location">
    <subcellularLocation>
        <location evidence="1">Endoplasmic reticulum membrane</location>
        <topology evidence="1">Single-pass type I membrane protein</topology>
    </subcellularLocation>
    <subcellularLocation>
        <location evidence="2">Endoplasmic reticulum-Golgi intermediate compartment membrane</location>
        <topology evidence="2">Single-pass type I membrane protein</topology>
    </subcellularLocation>
    <subcellularLocation>
        <location evidence="3">Golgi apparatus</location>
        <location evidence="3">cis-Golgi network membrane</location>
        <topology evidence="3">Single-pass type I membrane protein</topology>
    </subcellularLocation>
    <subcellularLocation>
        <location evidence="10">Membrane</location>
        <topology evidence="10">Single-pass type I membrane protein</topology>
    </subcellularLocation>
</comment>
<dbReference type="OMA" id="PSWRAVC"/>
<evidence type="ECO:0000256" key="11">
    <source>
        <dbReference type="SAM" id="Phobius"/>
    </source>
</evidence>
<reference evidence="13" key="2">
    <citation type="submission" date="2025-09" db="UniProtKB">
        <authorList>
            <consortium name="Ensembl"/>
        </authorList>
    </citation>
    <scope>IDENTIFICATION</scope>
</reference>
<dbReference type="GO" id="GO:0005119">
    <property type="term" value="F:smoothened binding"/>
    <property type="evidence" value="ECO:0007669"/>
    <property type="project" value="Ensembl"/>
</dbReference>
<evidence type="ECO:0000256" key="7">
    <source>
        <dbReference type="ARBA" id="ARBA00022824"/>
    </source>
</evidence>
<dbReference type="GO" id="GO:0033116">
    <property type="term" value="C:endoplasmic reticulum-Golgi intermediate compartment membrane"/>
    <property type="evidence" value="ECO:0007669"/>
    <property type="project" value="UniProtKB-SubCell"/>
</dbReference>
<keyword evidence="14" id="KW-1185">Reference proteome</keyword>
<dbReference type="GO" id="GO:1905069">
    <property type="term" value="P:allantois development"/>
    <property type="evidence" value="ECO:0007669"/>
    <property type="project" value="Ensembl"/>
</dbReference>
<evidence type="ECO:0000256" key="10">
    <source>
        <dbReference type="RuleBase" id="RU003827"/>
    </source>
</evidence>
<dbReference type="GO" id="GO:0072659">
    <property type="term" value="P:protein localization to plasma membrane"/>
    <property type="evidence" value="ECO:0007669"/>
    <property type="project" value="Ensembl"/>
</dbReference>
<evidence type="ECO:0000256" key="4">
    <source>
        <dbReference type="ARBA" id="ARBA00007104"/>
    </source>
</evidence>
<feature type="transmembrane region" description="Helical" evidence="11">
    <location>
        <begin position="231"/>
        <end position="253"/>
    </location>
</feature>
<evidence type="ECO:0000256" key="9">
    <source>
        <dbReference type="ARBA" id="ARBA00023136"/>
    </source>
</evidence>
<dbReference type="GO" id="GO:0007030">
    <property type="term" value="P:Golgi organization"/>
    <property type="evidence" value="ECO:0007669"/>
    <property type="project" value="Ensembl"/>
</dbReference>
<dbReference type="GO" id="GO:0090158">
    <property type="term" value="P:endoplasmic reticulum membrane organization"/>
    <property type="evidence" value="ECO:0007669"/>
    <property type="project" value="Ensembl"/>
</dbReference>
<dbReference type="SMART" id="SM01190">
    <property type="entry name" value="EMP24_GP25L"/>
    <property type="match status" value="1"/>
</dbReference>
<dbReference type="InterPro" id="IPR015720">
    <property type="entry name" value="Emp24-like"/>
</dbReference>
<dbReference type="Pfam" id="PF01105">
    <property type="entry name" value="EMP24_GP25L"/>
    <property type="match status" value="1"/>
</dbReference>
<keyword evidence="6" id="KW-0732">Signal</keyword>
<accession>A0A8C7E429</accession>
<feature type="domain" description="GOLD" evidence="12">
    <location>
        <begin position="85"/>
        <end position="167"/>
    </location>
</feature>
<gene>
    <name evidence="13" type="primary">TMED2</name>
</gene>
<protein>
    <submittedName>
        <fullName evidence="13">Transmembrane p24 trafficking protein 2</fullName>
    </submittedName>
</protein>
<keyword evidence="9 11" id="KW-0472">Membrane</keyword>
<dbReference type="GO" id="GO:2000638">
    <property type="term" value="P:regulation of SREBP signaling pathway"/>
    <property type="evidence" value="ECO:0007669"/>
    <property type="project" value="Ensembl"/>
</dbReference>
<dbReference type="GO" id="GO:0021904">
    <property type="term" value="P:dorsal/ventral neural tube patterning"/>
    <property type="evidence" value="ECO:0007669"/>
    <property type="project" value="Ensembl"/>
</dbReference>
<dbReference type="SUPFAM" id="SSF101576">
    <property type="entry name" value="Supernatant protein factor (SPF), C-terminal domain"/>
    <property type="match status" value="1"/>
</dbReference>
<organism evidence="13 14">
    <name type="scientific">Naja naja</name>
    <name type="common">Indian cobra</name>
    <dbReference type="NCBI Taxonomy" id="35670"/>
    <lineage>
        <taxon>Eukaryota</taxon>
        <taxon>Metazoa</taxon>
        <taxon>Chordata</taxon>
        <taxon>Craniata</taxon>
        <taxon>Vertebrata</taxon>
        <taxon>Euteleostomi</taxon>
        <taxon>Lepidosauria</taxon>
        <taxon>Squamata</taxon>
        <taxon>Bifurcata</taxon>
        <taxon>Unidentata</taxon>
        <taxon>Episquamata</taxon>
        <taxon>Toxicofera</taxon>
        <taxon>Serpentes</taxon>
        <taxon>Colubroidea</taxon>
        <taxon>Elapidae</taxon>
        <taxon>Elapinae</taxon>
        <taxon>Naja</taxon>
    </lineage>
</organism>
<dbReference type="AlphaFoldDB" id="A0A8C7E429"/>
<keyword evidence="7" id="KW-0256">Endoplasmic reticulum</keyword>
<dbReference type="PANTHER" id="PTHR22811">
    <property type="entry name" value="TRANSMEMBRANE EMP24 DOMAIN-CONTAINING PROTEIN"/>
    <property type="match status" value="1"/>
</dbReference>
<evidence type="ECO:0000259" key="12">
    <source>
        <dbReference type="PROSITE" id="PS50866"/>
    </source>
</evidence>
<dbReference type="GO" id="GO:0036342">
    <property type="term" value="P:post-anal tail morphogenesis"/>
    <property type="evidence" value="ECO:0007669"/>
    <property type="project" value="Ensembl"/>
</dbReference>
<evidence type="ECO:0000256" key="3">
    <source>
        <dbReference type="ARBA" id="ARBA00004619"/>
    </source>
</evidence>
<dbReference type="GO" id="GO:0032525">
    <property type="term" value="P:somite rostral/caudal axis specification"/>
    <property type="evidence" value="ECO:0007669"/>
    <property type="project" value="Ensembl"/>
</dbReference>
<dbReference type="GeneTree" id="ENSGT00940000155143"/>
<dbReference type="InterPro" id="IPR036598">
    <property type="entry name" value="GOLD_dom_sf"/>
</dbReference>
<dbReference type="GO" id="GO:0001947">
    <property type="term" value="P:heart looping"/>
    <property type="evidence" value="ECO:0007669"/>
    <property type="project" value="Ensembl"/>
</dbReference>
<evidence type="ECO:0000256" key="8">
    <source>
        <dbReference type="ARBA" id="ARBA00022989"/>
    </source>
</evidence>
<sequence>MRSGPVHRKGRGLSRKRALLCPSFPPWPACSPAAPARVVLALRPSRGPPRSLPAAMSPVRAVLALLAALWAPAAGYFVSIDAHAEECFLERVPSGTKMGLIFEVAEGGFLDIDVEITGPDNKGIHKGDRESSGKYTFAAHMDGTYKFCFSNKMSTMTPKIVMFTIDIGEAPKGQDMETEGGGDTWDAHQNKLEEMINELAVAMTAVKHEQEYMEVRERVHRAINDNTNSRVVLWSFFEALVLVAMTLGQIYYLKRFFEVRRVV</sequence>
<evidence type="ECO:0000256" key="6">
    <source>
        <dbReference type="ARBA" id="ARBA00022729"/>
    </source>
</evidence>
<dbReference type="GO" id="GO:0005794">
    <property type="term" value="C:Golgi apparatus"/>
    <property type="evidence" value="ECO:0007669"/>
    <property type="project" value="UniProtKB-SubCell"/>
</dbReference>
<comment type="similarity">
    <text evidence="4 10">Belongs to the EMP24/GP25L family.</text>
</comment>
<dbReference type="GO" id="GO:0006954">
    <property type="term" value="P:inflammatory response"/>
    <property type="evidence" value="ECO:0007669"/>
    <property type="project" value="Ensembl"/>
</dbReference>
<evidence type="ECO:0000256" key="5">
    <source>
        <dbReference type="ARBA" id="ARBA00022692"/>
    </source>
</evidence>
<dbReference type="GO" id="GO:0045879">
    <property type="term" value="P:negative regulation of smoothened signaling pathway"/>
    <property type="evidence" value="ECO:0007669"/>
    <property type="project" value="Ensembl"/>
</dbReference>
<keyword evidence="8 11" id="KW-1133">Transmembrane helix</keyword>
<dbReference type="GO" id="GO:0072595">
    <property type="term" value="P:maintenance of protein localization in organelle"/>
    <property type="evidence" value="ECO:0007669"/>
    <property type="project" value="Ensembl"/>
</dbReference>
<dbReference type="GO" id="GO:0009306">
    <property type="term" value="P:protein secretion"/>
    <property type="evidence" value="ECO:0007669"/>
    <property type="project" value="Ensembl"/>
</dbReference>
<reference evidence="13" key="1">
    <citation type="submission" date="2025-08" db="UniProtKB">
        <authorList>
            <consortium name="Ensembl"/>
        </authorList>
    </citation>
    <scope>IDENTIFICATION</scope>
</reference>
<dbReference type="GO" id="GO:0036499">
    <property type="term" value="P:PERK-mediated unfolded protein response"/>
    <property type="evidence" value="ECO:0007669"/>
    <property type="project" value="Ensembl"/>
</dbReference>
<dbReference type="GO" id="GO:1903077">
    <property type="term" value="P:negative regulation of protein localization to plasma membrane"/>
    <property type="evidence" value="ECO:0007669"/>
    <property type="project" value="Ensembl"/>
</dbReference>
<dbReference type="GO" id="GO:0005789">
    <property type="term" value="C:endoplasmic reticulum membrane"/>
    <property type="evidence" value="ECO:0007669"/>
    <property type="project" value="UniProtKB-SubCell"/>
</dbReference>
<evidence type="ECO:0000256" key="1">
    <source>
        <dbReference type="ARBA" id="ARBA00004115"/>
    </source>
</evidence>
<dbReference type="InterPro" id="IPR009038">
    <property type="entry name" value="GOLD_dom"/>
</dbReference>
<name>A0A8C7E429_NAJNA</name>
<dbReference type="GO" id="GO:0010628">
    <property type="term" value="P:positive regulation of gene expression"/>
    <property type="evidence" value="ECO:0007669"/>
    <property type="project" value="Ensembl"/>
</dbReference>
<dbReference type="Proteomes" id="UP000694559">
    <property type="component" value="Unplaced"/>
</dbReference>
<dbReference type="Ensembl" id="ENSNNAT00000023384.1">
    <property type="protein sequence ID" value="ENSNNAP00000022312.1"/>
    <property type="gene ID" value="ENSNNAG00000014728.1"/>
</dbReference>
<evidence type="ECO:0000313" key="13">
    <source>
        <dbReference type="Ensembl" id="ENSNNAP00000022312.1"/>
    </source>
</evidence>
<evidence type="ECO:0000313" key="14">
    <source>
        <dbReference type="Proteomes" id="UP000694559"/>
    </source>
</evidence>
<dbReference type="GO" id="GO:0001843">
    <property type="term" value="P:neural tube closure"/>
    <property type="evidence" value="ECO:0007669"/>
    <property type="project" value="Ensembl"/>
</dbReference>
<dbReference type="GO" id="GO:0006886">
    <property type="term" value="P:intracellular protein transport"/>
    <property type="evidence" value="ECO:0007669"/>
    <property type="project" value="Ensembl"/>
</dbReference>
<dbReference type="GO" id="GO:0005109">
    <property type="term" value="F:frizzled binding"/>
    <property type="evidence" value="ECO:0007669"/>
    <property type="project" value="Ensembl"/>
</dbReference>
<keyword evidence="5 10" id="KW-0812">Transmembrane</keyword>
<dbReference type="PROSITE" id="PS50866">
    <property type="entry name" value="GOLD"/>
    <property type="match status" value="1"/>
</dbReference>
<evidence type="ECO:0000256" key="2">
    <source>
        <dbReference type="ARBA" id="ARBA00004151"/>
    </source>
</evidence>
<dbReference type="OrthoDB" id="1929172at2759"/>
<proteinExistence type="inferred from homology"/>
<dbReference type="GO" id="GO:0035264">
    <property type="term" value="P:multicellular organism growth"/>
    <property type="evidence" value="ECO:0007669"/>
    <property type="project" value="Ensembl"/>
</dbReference>